<dbReference type="EMBL" id="BAABIM010000001">
    <property type="protein sequence ID" value="GAA4673193.1"/>
    <property type="molecule type" value="Genomic_DNA"/>
</dbReference>
<evidence type="ECO:0000256" key="3">
    <source>
        <dbReference type="ARBA" id="ARBA00022989"/>
    </source>
</evidence>
<feature type="transmembrane region" description="Helical" evidence="6">
    <location>
        <begin position="421"/>
        <end position="444"/>
    </location>
</feature>
<feature type="transmembrane region" description="Helical" evidence="6">
    <location>
        <begin position="109"/>
        <end position="127"/>
    </location>
</feature>
<dbReference type="InterPro" id="IPR036259">
    <property type="entry name" value="MFS_trans_sf"/>
</dbReference>
<feature type="transmembrane region" description="Helical" evidence="6">
    <location>
        <begin position="450"/>
        <end position="469"/>
    </location>
</feature>
<feature type="transmembrane region" description="Helical" evidence="6">
    <location>
        <begin position="249"/>
        <end position="268"/>
    </location>
</feature>
<feature type="compositionally biased region" description="Polar residues" evidence="5">
    <location>
        <begin position="1"/>
        <end position="12"/>
    </location>
</feature>
<evidence type="ECO:0000256" key="2">
    <source>
        <dbReference type="ARBA" id="ARBA00022692"/>
    </source>
</evidence>
<evidence type="ECO:0000256" key="4">
    <source>
        <dbReference type="ARBA" id="ARBA00023136"/>
    </source>
</evidence>
<feature type="domain" description="Major facilitator superfamily (MFS) profile" evidence="7">
    <location>
        <begin position="42"/>
        <end position="472"/>
    </location>
</feature>
<evidence type="ECO:0000313" key="9">
    <source>
        <dbReference type="Proteomes" id="UP001500621"/>
    </source>
</evidence>
<protein>
    <recommendedName>
        <fullName evidence="7">Major facilitator superfamily (MFS) profile domain-containing protein</fullName>
    </recommendedName>
</protein>
<gene>
    <name evidence="8" type="ORF">GCM10023226_07710</name>
</gene>
<evidence type="ECO:0000256" key="1">
    <source>
        <dbReference type="ARBA" id="ARBA00004651"/>
    </source>
</evidence>
<dbReference type="PANTHER" id="PTHR23501">
    <property type="entry name" value="MAJOR FACILITATOR SUPERFAMILY"/>
    <property type="match status" value="1"/>
</dbReference>
<feature type="transmembrane region" description="Helical" evidence="6">
    <location>
        <begin position="224"/>
        <end position="243"/>
    </location>
</feature>
<dbReference type="Pfam" id="PF07690">
    <property type="entry name" value="MFS_1"/>
    <property type="match status" value="1"/>
</dbReference>
<feature type="transmembrane region" description="Helical" evidence="6">
    <location>
        <begin position="322"/>
        <end position="343"/>
    </location>
</feature>
<evidence type="ECO:0000256" key="5">
    <source>
        <dbReference type="SAM" id="MobiDB-lite"/>
    </source>
</evidence>
<accession>A0ABP8VWX2</accession>
<dbReference type="Gene3D" id="1.20.1250.20">
    <property type="entry name" value="MFS general substrate transporter like domains"/>
    <property type="match status" value="1"/>
</dbReference>
<dbReference type="RefSeq" id="WP_345262818.1">
    <property type="nucleotide sequence ID" value="NZ_BAABIM010000001.1"/>
</dbReference>
<feature type="transmembrane region" description="Helical" evidence="6">
    <location>
        <begin position="355"/>
        <end position="376"/>
    </location>
</feature>
<dbReference type="InterPro" id="IPR011701">
    <property type="entry name" value="MFS"/>
</dbReference>
<comment type="caution">
    <text evidence="8">The sequence shown here is derived from an EMBL/GenBank/DDBJ whole genome shotgun (WGS) entry which is preliminary data.</text>
</comment>
<feature type="transmembrane region" description="Helical" evidence="6">
    <location>
        <begin position="133"/>
        <end position="154"/>
    </location>
</feature>
<dbReference type="SUPFAM" id="SSF103473">
    <property type="entry name" value="MFS general substrate transporter"/>
    <property type="match status" value="1"/>
</dbReference>
<organism evidence="8 9">
    <name type="scientific">Nocardioides nanhaiensis</name>
    <dbReference type="NCBI Taxonomy" id="1476871"/>
    <lineage>
        <taxon>Bacteria</taxon>
        <taxon>Bacillati</taxon>
        <taxon>Actinomycetota</taxon>
        <taxon>Actinomycetes</taxon>
        <taxon>Propionibacteriales</taxon>
        <taxon>Nocardioidaceae</taxon>
        <taxon>Nocardioides</taxon>
    </lineage>
</organism>
<reference evidence="9" key="1">
    <citation type="journal article" date="2019" name="Int. J. Syst. Evol. Microbiol.">
        <title>The Global Catalogue of Microorganisms (GCM) 10K type strain sequencing project: providing services to taxonomists for standard genome sequencing and annotation.</title>
        <authorList>
            <consortium name="The Broad Institute Genomics Platform"/>
            <consortium name="The Broad Institute Genome Sequencing Center for Infectious Disease"/>
            <person name="Wu L."/>
            <person name="Ma J."/>
        </authorList>
    </citation>
    <scope>NUCLEOTIDE SEQUENCE [LARGE SCALE GENOMIC DNA]</scope>
    <source>
        <strain evidence="9">JCM 18127</strain>
    </source>
</reference>
<keyword evidence="2 6" id="KW-0812">Transmembrane</keyword>
<feature type="transmembrane region" description="Helical" evidence="6">
    <location>
        <begin position="289"/>
        <end position="310"/>
    </location>
</feature>
<feature type="transmembrane region" description="Helical" evidence="6">
    <location>
        <begin position="382"/>
        <end position="401"/>
    </location>
</feature>
<evidence type="ECO:0000259" key="7">
    <source>
        <dbReference type="PROSITE" id="PS50850"/>
    </source>
</evidence>
<keyword evidence="9" id="KW-1185">Reference proteome</keyword>
<keyword evidence="3 6" id="KW-1133">Transmembrane helix</keyword>
<feature type="transmembrane region" description="Helical" evidence="6">
    <location>
        <begin position="166"/>
        <end position="188"/>
    </location>
</feature>
<feature type="region of interest" description="Disordered" evidence="5">
    <location>
        <begin position="1"/>
        <end position="38"/>
    </location>
</feature>
<sequence>MSSYSDASSRPGTSDPVQPPGAAVDPGPPAGQTTGPDDSRRVSLLLGLLFGLAGMGSSSAAVAIPLISEDFGVGPGTATWVISLYALMLAVTTAVYGRISDLVGIRWPLLFGVSMMTTGALLAAASPSFELLLVARLLQGAGAAAVPTLGVAVLNGRYSGVSRGLALGRLAAVAAAVSCLGPLLGGLIEHQLGWRAVMALPVLGLAVVPVLWHALSAEGSGARLDLLGALLVAVTAAGAVLLVQSPSTGIVVAVTGAVLLVLGTPVTAARVRRKPHGFLPLAVVRNGAVVRSASAAASVPAAWFALLVGVPAVLVPRGWEPWQVGLLLVPSAVMAFAVPRFAGPMIENRGPRRSLVVSTAIATVAMLVAASGAGLVAAQGGAVGPALIGVGVLLVTIAFGLGQPAMSAAVADAVEPDVRGVALGVATLVFLVGGSIGSAVVGGVGAVLGVGWALAILALLPLGGLAVLARRG</sequence>
<evidence type="ECO:0000313" key="8">
    <source>
        <dbReference type="EMBL" id="GAA4673193.1"/>
    </source>
</evidence>
<evidence type="ECO:0000256" key="6">
    <source>
        <dbReference type="SAM" id="Phobius"/>
    </source>
</evidence>
<keyword evidence="4 6" id="KW-0472">Membrane</keyword>
<dbReference type="PRINTS" id="PR01036">
    <property type="entry name" value="TCRTETB"/>
</dbReference>
<feature type="transmembrane region" description="Helical" evidence="6">
    <location>
        <begin position="44"/>
        <end position="67"/>
    </location>
</feature>
<feature type="transmembrane region" description="Helical" evidence="6">
    <location>
        <begin position="79"/>
        <end position="97"/>
    </location>
</feature>
<dbReference type="PROSITE" id="PS50850">
    <property type="entry name" value="MFS"/>
    <property type="match status" value="1"/>
</dbReference>
<proteinExistence type="predicted"/>
<comment type="subcellular location">
    <subcellularLocation>
        <location evidence="1">Cell membrane</location>
        <topology evidence="1">Multi-pass membrane protein</topology>
    </subcellularLocation>
</comment>
<dbReference type="Proteomes" id="UP001500621">
    <property type="component" value="Unassembled WGS sequence"/>
</dbReference>
<feature type="transmembrane region" description="Helical" evidence="6">
    <location>
        <begin position="194"/>
        <end position="212"/>
    </location>
</feature>
<name>A0ABP8VWX2_9ACTN</name>
<dbReference type="InterPro" id="IPR020846">
    <property type="entry name" value="MFS_dom"/>
</dbReference>